<keyword evidence="3 5" id="KW-0371">Homeobox</keyword>
<evidence type="ECO:0000256" key="3">
    <source>
        <dbReference type="ARBA" id="ARBA00023155"/>
    </source>
</evidence>
<comment type="caution">
    <text evidence="11">The sequence shown here is derived from an EMBL/GenBank/DDBJ whole genome shotgun (WGS) entry which is preliminary data.</text>
</comment>
<dbReference type="Pfam" id="PF00046">
    <property type="entry name" value="Homeodomain"/>
    <property type="match status" value="1"/>
</dbReference>
<keyword evidence="12" id="KW-1185">Reference proteome</keyword>
<evidence type="ECO:0000256" key="7">
    <source>
        <dbReference type="SAM" id="MobiDB-lite"/>
    </source>
</evidence>
<dbReference type="InterPro" id="IPR009057">
    <property type="entry name" value="Homeodomain-like_sf"/>
</dbReference>
<protein>
    <recommendedName>
        <fullName evidence="10">Homeobox domain-containing protein</fullName>
    </recommendedName>
</protein>
<keyword evidence="8" id="KW-0812">Transmembrane</keyword>
<keyword evidence="4 5" id="KW-0539">Nucleus</keyword>
<dbReference type="AlphaFoldDB" id="A0AA38MBS3"/>
<organism evidence="11 12">
    <name type="scientific">Zophobas morio</name>
    <dbReference type="NCBI Taxonomy" id="2755281"/>
    <lineage>
        <taxon>Eukaryota</taxon>
        <taxon>Metazoa</taxon>
        <taxon>Ecdysozoa</taxon>
        <taxon>Arthropoda</taxon>
        <taxon>Hexapoda</taxon>
        <taxon>Insecta</taxon>
        <taxon>Pterygota</taxon>
        <taxon>Neoptera</taxon>
        <taxon>Endopterygota</taxon>
        <taxon>Coleoptera</taxon>
        <taxon>Polyphaga</taxon>
        <taxon>Cucujiformia</taxon>
        <taxon>Tenebrionidae</taxon>
        <taxon>Zophobas</taxon>
    </lineage>
</organism>
<feature type="signal peptide" evidence="9">
    <location>
        <begin position="1"/>
        <end position="18"/>
    </location>
</feature>
<feature type="compositionally biased region" description="Polar residues" evidence="7">
    <location>
        <begin position="129"/>
        <end position="149"/>
    </location>
</feature>
<evidence type="ECO:0000256" key="5">
    <source>
        <dbReference type="PROSITE-ProRule" id="PRU00108"/>
    </source>
</evidence>
<dbReference type="Gene3D" id="1.10.10.60">
    <property type="entry name" value="Homeodomain-like"/>
    <property type="match status" value="1"/>
</dbReference>
<feature type="transmembrane region" description="Helical" evidence="8">
    <location>
        <begin position="247"/>
        <end position="266"/>
    </location>
</feature>
<dbReference type="Proteomes" id="UP001168821">
    <property type="component" value="Unassembled WGS sequence"/>
</dbReference>
<dbReference type="PANTHER" id="PTHR24208">
    <property type="entry name" value="LIM/HOMEOBOX PROTEIN LHX"/>
    <property type="match status" value="1"/>
</dbReference>
<proteinExistence type="predicted"/>
<evidence type="ECO:0000256" key="2">
    <source>
        <dbReference type="ARBA" id="ARBA00023125"/>
    </source>
</evidence>
<keyword evidence="8" id="KW-0472">Membrane</keyword>
<dbReference type="EMBL" id="JALNTZ010000005">
    <property type="protein sequence ID" value="KAJ3650663.1"/>
    <property type="molecule type" value="Genomic_DNA"/>
</dbReference>
<name>A0AA38MBS3_9CUCU</name>
<comment type="subcellular location">
    <subcellularLocation>
        <location evidence="1 5 6">Nucleus</location>
    </subcellularLocation>
</comment>
<dbReference type="GO" id="GO:0000977">
    <property type="term" value="F:RNA polymerase II transcription regulatory region sequence-specific DNA binding"/>
    <property type="evidence" value="ECO:0007669"/>
    <property type="project" value="TreeGrafter"/>
</dbReference>
<evidence type="ECO:0000256" key="1">
    <source>
        <dbReference type="ARBA" id="ARBA00004123"/>
    </source>
</evidence>
<evidence type="ECO:0000313" key="11">
    <source>
        <dbReference type="EMBL" id="KAJ3650663.1"/>
    </source>
</evidence>
<evidence type="ECO:0000259" key="10">
    <source>
        <dbReference type="PROSITE" id="PS50071"/>
    </source>
</evidence>
<keyword evidence="2 5" id="KW-0238">DNA-binding</keyword>
<evidence type="ECO:0000256" key="8">
    <source>
        <dbReference type="SAM" id="Phobius"/>
    </source>
</evidence>
<dbReference type="PROSITE" id="PS50071">
    <property type="entry name" value="HOMEOBOX_2"/>
    <property type="match status" value="1"/>
</dbReference>
<sequence length="342" mass="37786">MMALCLDLLNHGLSCAEAVEEVEGTARQKKAGLDGMECVEGNRRSRYCCSVDTLFVYRVFLFLSGGSSSELTICKGIAPVTSVSPTFNFKSNSLMGSASEDEEDDDNSTASSVLKHHSLHGSLPPAPGETNNNSLPHSDISSSIGQDSKTGQDDSEDQNSLDGDAEMRDSQTENKSPDDSSAGSKRRGPRTTIKAKQLEILKTAFSQTPKPTRHIREQLAKETGLPMRVIQVMPDFPRKKPLRFPPINNAFTIGILALMANFLNLNRRGLRRALIIIGSGLCLCEKIVSFYVQCWTTPLRRSAQFPATFASVCFDALEITFKSTRRSWWLLFLVAKRRKNED</sequence>
<keyword evidence="9" id="KW-0732">Signal</keyword>
<evidence type="ECO:0000256" key="9">
    <source>
        <dbReference type="SAM" id="SignalP"/>
    </source>
</evidence>
<dbReference type="SUPFAM" id="SSF46689">
    <property type="entry name" value="Homeodomain-like"/>
    <property type="match status" value="1"/>
</dbReference>
<feature type="chain" id="PRO_5041393038" description="Homeobox domain-containing protein" evidence="9">
    <location>
        <begin position="19"/>
        <end position="342"/>
    </location>
</feature>
<dbReference type="InterPro" id="IPR050453">
    <property type="entry name" value="LIM_Homeobox_TF"/>
</dbReference>
<evidence type="ECO:0000256" key="6">
    <source>
        <dbReference type="RuleBase" id="RU000682"/>
    </source>
</evidence>
<gene>
    <name evidence="11" type="ORF">Zmor_016748</name>
</gene>
<dbReference type="PANTHER" id="PTHR24208:SF105">
    <property type="entry name" value="DLIM1"/>
    <property type="match status" value="1"/>
</dbReference>
<evidence type="ECO:0000313" key="12">
    <source>
        <dbReference type="Proteomes" id="UP001168821"/>
    </source>
</evidence>
<dbReference type="CDD" id="cd00086">
    <property type="entry name" value="homeodomain"/>
    <property type="match status" value="1"/>
</dbReference>
<dbReference type="GO" id="GO:0030182">
    <property type="term" value="P:neuron differentiation"/>
    <property type="evidence" value="ECO:0007669"/>
    <property type="project" value="TreeGrafter"/>
</dbReference>
<evidence type="ECO:0000256" key="4">
    <source>
        <dbReference type="ARBA" id="ARBA00023242"/>
    </source>
</evidence>
<dbReference type="InterPro" id="IPR001356">
    <property type="entry name" value="HD"/>
</dbReference>
<feature type="domain" description="Homeobox" evidence="10">
    <location>
        <begin position="184"/>
        <end position="244"/>
    </location>
</feature>
<dbReference type="SMART" id="SM00389">
    <property type="entry name" value="HOX"/>
    <property type="match status" value="1"/>
</dbReference>
<feature type="region of interest" description="Disordered" evidence="7">
    <location>
        <begin position="94"/>
        <end position="193"/>
    </location>
</feature>
<dbReference type="GO" id="GO:0005634">
    <property type="term" value="C:nucleus"/>
    <property type="evidence" value="ECO:0007669"/>
    <property type="project" value="UniProtKB-SubCell"/>
</dbReference>
<reference evidence="11" key="1">
    <citation type="journal article" date="2023" name="G3 (Bethesda)">
        <title>Whole genome assemblies of Zophobas morio and Tenebrio molitor.</title>
        <authorList>
            <person name="Kaur S."/>
            <person name="Stinson S.A."/>
            <person name="diCenzo G.C."/>
        </authorList>
    </citation>
    <scope>NUCLEOTIDE SEQUENCE</scope>
    <source>
        <strain evidence="11">QUZm001</strain>
    </source>
</reference>
<feature type="compositionally biased region" description="Basic and acidic residues" evidence="7">
    <location>
        <begin position="165"/>
        <end position="178"/>
    </location>
</feature>
<feature type="DNA-binding region" description="Homeobox" evidence="5">
    <location>
        <begin position="186"/>
        <end position="245"/>
    </location>
</feature>
<dbReference type="GO" id="GO:0000981">
    <property type="term" value="F:DNA-binding transcription factor activity, RNA polymerase II-specific"/>
    <property type="evidence" value="ECO:0007669"/>
    <property type="project" value="TreeGrafter"/>
</dbReference>
<keyword evidence="8" id="KW-1133">Transmembrane helix</keyword>
<accession>A0AA38MBS3</accession>